<keyword evidence="1" id="KW-0812">Transmembrane</keyword>
<feature type="transmembrane region" description="Helical" evidence="1">
    <location>
        <begin position="239"/>
        <end position="255"/>
    </location>
</feature>
<dbReference type="AlphaFoldDB" id="A0ABD2JW26"/>
<evidence type="ECO:0000313" key="3">
    <source>
        <dbReference type="Proteomes" id="UP001620645"/>
    </source>
</evidence>
<reference evidence="2 3" key="1">
    <citation type="submission" date="2024-10" db="EMBL/GenBank/DDBJ databases">
        <authorList>
            <person name="Kim D."/>
        </authorList>
    </citation>
    <scope>NUCLEOTIDE SEQUENCE [LARGE SCALE GENOMIC DNA]</scope>
    <source>
        <strain evidence="2">Taebaek</strain>
    </source>
</reference>
<evidence type="ECO:0000313" key="2">
    <source>
        <dbReference type="EMBL" id="KAL3094847.1"/>
    </source>
</evidence>
<evidence type="ECO:0000256" key="1">
    <source>
        <dbReference type="SAM" id="Phobius"/>
    </source>
</evidence>
<organism evidence="2 3">
    <name type="scientific">Heterodera schachtii</name>
    <name type="common">Sugarbeet cyst nematode worm</name>
    <name type="synonym">Tylenchus schachtii</name>
    <dbReference type="NCBI Taxonomy" id="97005"/>
    <lineage>
        <taxon>Eukaryota</taxon>
        <taxon>Metazoa</taxon>
        <taxon>Ecdysozoa</taxon>
        <taxon>Nematoda</taxon>
        <taxon>Chromadorea</taxon>
        <taxon>Rhabditida</taxon>
        <taxon>Tylenchina</taxon>
        <taxon>Tylenchomorpha</taxon>
        <taxon>Tylenchoidea</taxon>
        <taxon>Heteroderidae</taxon>
        <taxon>Heteroderinae</taxon>
        <taxon>Heterodera</taxon>
    </lineage>
</organism>
<dbReference type="EMBL" id="JBICCN010000086">
    <property type="protein sequence ID" value="KAL3094847.1"/>
    <property type="molecule type" value="Genomic_DNA"/>
</dbReference>
<keyword evidence="3" id="KW-1185">Reference proteome</keyword>
<keyword evidence="1" id="KW-0472">Membrane</keyword>
<name>A0ABD2JW26_HETSC</name>
<feature type="transmembrane region" description="Helical" evidence="1">
    <location>
        <begin position="207"/>
        <end position="227"/>
    </location>
</feature>
<gene>
    <name evidence="2" type="ORF">niasHS_006142</name>
</gene>
<feature type="transmembrane region" description="Helical" evidence="1">
    <location>
        <begin position="12"/>
        <end position="30"/>
    </location>
</feature>
<keyword evidence="1" id="KW-1133">Transmembrane helix</keyword>
<dbReference type="Proteomes" id="UP001620645">
    <property type="component" value="Unassembled WGS sequence"/>
</dbReference>
<accession>A0ABD2JW26</accession>
<comment type="caution">
    <text evidence="2">The sequence shown here is derived from an EMBL/GenBank/DDBJ whole genome shotgun (WGS) entry which is preliminary data.</text>
</comment>
<proteinExistence type="predicted"/>
<sequence>MNKNAKKVLFHWTTMLMGGGMLMTPLSIIADRNKKFADITGAEKHIADEKLRKLVDEELAVVLKRRRWLNSKPTNVQIEVQDDVESTTGGFFFFLSDAIFRFSTRLALDESDDADAVAAIRRRYPNFFDIFKCNFATQSEWNVRKIWHNFRTALGFRDLAKMFEEKDLFHLSVDSSSLSDDDIRTVFLSENAKKFAIARELLSADRIAEFMPFVYSLVAFSFCWFVFLFAKSKMRNERLAVAVAYVLAVFIMWCFDHAEQMRTVVKTDIECMALGDAYVSGAKDYLRASIRLGECINRLTDGQARFDLFGDYERHIVPYTKRLEIVEEEEKRLLEDRTARRKQTVAAAS</sequence>
<protein>
    <submittedName>
        <fullName evidence="2">Uncharacterized protein</fullName>
    </submittedName>
</protein>